<gene>
    <name evidence="9" type="ORF">NSA47_07000</name>
</gene>
<feature type="transmembrane region" description="Helical" evidence="8">
    <location>
        <begin position="172"/>
        <end position="194"/>
    </location>
</feature>
<evidence type="ECO:0000313" key="9">
    <source>
        <dbReference type="EMBL" id="MCR1898739.1"/>
    </source>
</evidence>
<feature type="transmembrane region" description="Helical" evidence="8">
    <location>
        <begin position="259"/>
        <end position="279"/>
    </location>
</feature>
<keyword evidence="10" id="KW-1185">Reference proteome</keyword>
<comment type="similarity">
    <text evidence="2">Belongs to the auxin efflux carrier (TC 2.A.69) family.</text>
</comment>
<proteinExistence type="inferred from homology"/>
<evidence type="ECO:0000256" key="1">
    <source>
        <dbReference type="ARBA" id="ARBA00004651"/>
    </source>
</evidence>
<comment type="subcellular location">
    <subcellularLocation>
        <location evidence="1">Cell membrane</location>
        <topology evidence="1">Multi-pass membrane protein</topology>
    </subcellularLocation>
</comment>
<evidence type="ECO:0000256" key="8">
    <source>
        <dbReference type="SAM" id="Phobius"/>
    </source>
</evidence>
<dbReference type="GO" id="GO:0005886">
    <property type="term" value="C:plasma membrane"/>
    <property type="evidence" value="ECO:0007669"/>
    <property type="project" value="UniProtKB-SubCell"/>
</dbReference>
<dbReference type="InterPro" id="IPR004776">
    <property type="entry name" value="Mem_transp_PIN-like"/>
</dbReference>
<dbReference type="EMBL" id="JANKAS010000005">
    <property type="protein sequence ID" value="MCR1898739.1"/>
    <property type="molecule type" value="Genomic_DNA"/>
</dbReference>
<feature type="transmembrane region" description="Helical" evidence="8">
    <location>
        <begin position="286"/>
        <end position="309"/>
    </location>
</feature>
<dbReference type="PANTHER" id="PTHR36838">
    <property type="entry name" value="AUXIN EFFLUX CARRIER FAMILY PROTEIN"/>
    <property type="match status" value="1"/>
</dbReference>
<keyword evidence="5 8" id="KW-0812">Transmembrane</keyword>
<evidence type="ECO:0000256" key="7">
    <source>
        <dbReference type="ARBA" id="ARBA00023136"/>
    </source>
</evidence>
<comment type="caution">
    <text evidence="9">The sequence shown here is derived from an EMBL/GenBank/DDBJ whole genome shotgun (WGS) entry which is preliminary data.</text>
</comment>
<organism evidence="9 10">
    <name type="scientific">Irregularibacter muris</name>
    <dbReference type="NCBI Taxonomy" id="1796619"/>
    <lineage>
        <taxon>Bacteria</taxon>
        <taxon>Bacillati</taxon>
        <taxon>Bacillota</taxon>
        <taxon>Clostridia</taxon>
        <taxon>Eubacteriales</taxon>
        <taxon>Eubacteriaceae</taxon>
        <taxon>Irregularibacter</taxon>
    </lineage>
</organism>
<protein>
    <submittedName>
        <fullName evidence="9">AEC family transporter</fullName>
    </submittedName>
</protein>
<feature type="transmembrane region" description="Helical" evidence="8">
    <location>
        <begin position="229"/>
        <end position="253"/>
    </location>
</feature>
<evidence type="ECO:0000256" key="5">
    <source>
        <dbReference type="ARBA" id="ARBA00022692"/>
    </source>
</evidence>
<keyword evidence="3" id="KW-0813">Transport</keyword>
<feature type="transmembrane region" description="Helical" evidence="8">
    <location>
        <begin position="131"/>
        <end position="151"/>
    </location>
</feature>
<evidence type="ECO:0000313" key="10">
    <source>
        <dbReference type="Proteomes" id="UP001205748"/>
    </source>
</evidence>
<keyword evidence="4" id="KW-1003">Cell membrane</keyword>
<feature type="transmembrane region" description="Helical" evidence="8">
    <location>
        <begin position="6"/>
        <end position="25"/>
    </location>
</feature>
<dbReference type="GO" id="GO:0055085">
    <property type="term" value="P:transmembrane transport"/>
    <property type="evidence" value="ECO:0007669"/>
    <property type="project" value="InterPro"/>
</dbReference>
<dbReference type="Pfam" id="PF03547">
    <property type="entry name" value="Mem_trans"/>
    <property type="match status" value="1"/>
</dbReference>
<reference evidence="9" key="1">
    <citation type="submission" date="2022-07" db="EMBL/GenBank/DDBJ databases">
        <title>Enhanced cultured diversity of the mouse gut microbiota enables custom-made synthetic communities.</title>
        <authorList>
            <person name="Afrizal A."/>
        </authorList>
    </citation>
    <scope>NUCLEOTIDE SEQUENCE</scope>
    <source>
        <strain evidence="9">DSM 28593</strain>
    </source>
</reference>
<feature type="transmembrane region" description="Helical" evidence="8">
    <location>
        <begin position="70"/>
        <end position="92"/>
    </location>
</feature>
<evidence type="ECO:0000256" key="4">
    <source>
        <dbReference type="ARBA" id="ARBA00022475"/>
    </source>
</evidence>
<feature type="transmembrane region" description="Helical" evidence="8">
    <location>
        <begin position="104"/>
        <end position="125"/>
    </location>
</feature>
<keyword evidence="6 8" id="KW-1133">Transmembrane helix</keyword>
<evidence type="ECO:0000256" key="6">
    <source>
        <dbReference type="ARBA" id="ARBA00022989"/>
    </source>
</evidence>
<dbReference type="RefSeq" id="WP_257530391.1">
    <property type="nucleotide sequence ID" value="NZ_JANKAS010000005.1"/>
</dbReference>
<accession>A0AAE3L2K3</accession>
<dbReference type="Proteomes" id="UP001205748">
    <property type="component" value="Unassembled WGS sequence"/>
</dbReference>
<dbReference type="InterPro" id="IPR038770">
    <property type="entry name" value="Na+/solute_symporter_sf"/>
</dbReference>
<evidence type="ECO:0000256" key="2">
    <source>
        <dbReference type="ARBA" id="ARBA00010145"/>
    </source>
</evidence>
<keyword evidence="7 8" id="KW-0472">Membrane</keyword>
<dbReference type="Gene3D" id="1.20.1530.20">
    <property type="match status" value="1"/>
</dbReference>
<evidence type="ECO:0000256" key="3">
    <source>
        <dbReference type="ARBA" id="ARBA00022448"/>
    </source>
</evidence>
<dbReference type="PANTHER" id="PTHR36838:SF4">
    <property type="entry name" value="AUXIN EFFLUX CARRIER FAMILY PROTEIN"/>
    <property type="match status" value="1"/>
</dbReference>
<sequence length="315" mass="34581">MIYNLIFSLDVALPIFLVMSIGYLLKKNGVINDNFIMVANKMVFYVALPIKLFNDVRQVTIKEALDIQFFSFAILGTIFSAILCWAISYGVIKEKSQRGSFIQGAFRGNFLYIGFSVLENVMGSIGIKAPMVVALIIPLYNILGVMIFSFNRIGKEVKTNVGDTILKIVKNPLIIAIFSGILASAINLKVPIFVSRSMKYFQDLATPLALITIGATFDFEKITDSIKPIIVASVLKLGLIPLIAVVTALFMGFNNNDIFLVYVLFGVPTATVSFTMAAAMNGDKGLASNIVMVTTLLSVVFMTIFILAFKTMEII</sequence>
<name>A0AAE3L2K3_9FIRM</name>
<dbReference type="AlphaFoldDB" id="A0AAE3L2K3"/>